<evidence type="ECO:0000256" key="1">
    <source>
        <dbReference type="SAM" id="Phobius"/>
    </source>
</evidence>
<keyword evidence="3" id="KW-1185">Reference proteome</keyword>
<evidence type="ECO:0000313" key="3">
    <source>
        <dbReference type="Proteomes" id="UP000187941"/>
    </source>
</evidence>
<feature type="transmembrane region" description="Helical" evidence="1">
    <location>
        <begin position="215"/>
        <end position="235"/>
    </location>
</feature>
<dbReference type="InterPro" id="IPR025333">
    <property type="entry name" value="DUF4239"/>
</dbReference>
<feature type="transmembrane region" description="Helical" evidence="1">
    <location>
        <begin position="186"/>
        <end position="208"/>
    </location>
</feature>
<dbReference type="Proteomes" id="UP000187941">
    <property type="component" value="Chromosome"/>
</dbReference>
<gene>
    <name evidence="2" type="ORF">AWR27_09685</name>
</gene>
<feature type="transmembrane region" description="Helical" evidence="1">
    <location>
        <begin position="12"/>
        <end position="33"/>
    </location>
</feature>
<proteinExistence type="predicted"/>
<reference evidence="2 3" key="1">
    <citation type="submission" date="2016-01" db="EMBL/GenBank/DDBJ databases">
        <authorList>
            <person name="Oliw E.H."/>
        </authorList>
    </citation>
    <scope>NUCLEOTIDE SEQUENCE [LARGE SCALE GENOMIC DNA]</scope>
    <source>
        <strain evidence="2 3">DY10</strain>
    </source>
</reference>
<evidence type="ECO:0008006" key="4">
    <source>
        <dbReference type="Google" id="ProtNLM"/>
    </source>
</evidence>
<dbReference type="EMBL" id="CP014263">
    <property type="protein sequence ID" value="AQG79571.1"/>
    <property type="molecule type" value="Genomic_DNA"/>
</dbReference>
<feature type="transmembrane region" description="Helical" evidence="1">
    <location>
        <begin position="53"/>
        <end position="73"/>
    </location>
</feature>
<evidence type="ECO:0000313" key="2">
    <source>
        <dbReference type="EMBL" id="AQG79571.1"/>
    </source>
</evidence>
<dbReference type="AlphaFoldDB" id="A0A1P9WW26"/>
<keyword evidence="1" id="KW-0472">Membrane</keyword>
<accession>A0A1P9WW26</accession>
<dbReference type="KEGG" id="smon:AWR27_09685"/>
<dbReference type="RefSeq" id="WP_077131005.1">
    <property type="nucleotide sequence ID" value="NZ_CP014263.1"/>
</dbReference>
<organism evidence="2 3">
    <name type="scientific">Spirosoma montaniterrae</name>
    <dbReference type="NCBI Taxonomy" id="1178516"/>
    <lineage>
        <taxon>Bacteria</taxon>
        <taxon>Pseudomonadati</taxon>
        <taxon>Bacteroidota</taxon>
        <taxon>Cytophagia</taxon>
        <taxon>Cytophagales</taxon>
        <taxon>Cytophagaceae</taxon>
        <taxon>Spirosoma</taxon>
    </lineage>
</organism>
<dbReference type="Pfam" id="PF14023">
    <property type="entry name" value="Bestrophin-like"/>
    <property type="match status" value="1"/>
</dbReference>
<sequence>MPVVYYALQMNPVILLVVIIGLFVLFSTGLTLLFKRYGRINIRHSDNGGLGDVFVAITAIYGLLMGFVVFLVWDSFNTAQTNADREGSLARSLYRDIYYYPDSAKIAPLMSAYIDYVHYVIEYEYSHMEKIQPTSSEDRYAFSKVFSTIERDKSNDYRMEEIFKTLNELATYRSLRQLDAVNNIPYPIWMTLMLGGILIIGFATVLEFKNLNLHLIINGLLGAFIGLLVYIIVLLDYPFTGSISIKPEAYQQILLMHKEAHQKSF</sequence>
<dbReference type="STRING" id="1178516.AWR27_09685"/>
<name>A0A1P9WW26_9BACT</name>
<protein>
    <recommendedName>
        <fullName evidence="4">DUF4239 domain-containing protein</fullName>
    </recommendedName>
</protein>
<dbReference type="OrthoDB" id="797232at2"/>
<keyword evidence="1" id="KW-0812">Transmembrane</keyword>
<keyword evidence="1" id="KW-1133">Transmembrane helix</keyword>